<gene>
    <name evidence="3" type="ORF">SAMN05660826_00350</name>
</gene>
<dbReference type="SMART" id="SM00429">
    <property type="entry name" value="IPT"/>
    <property type="match status" value="19"/>
</dbReference>
<dbReference type="Proteomes" id="UP000184375">
    <property type="component" value="Unassembled WGS sequence"/>
</dbReference>
<evidence type="ECO:0000313" key="3">
    <source>
        <dbReference type="EMBL" id="SHM16159.1"/>
    </source>
</evidence>
<feature type="domain" description="Fibronectin type-III" evidence="2">
    <location>
        <begin position="2004"/>
        <end position="2091"/>
    </location>
</feature>
<dbReference type="InterPro" id="IPR036116">
    <property type="entry name" value="FN3_sf"/>
</dbReference>
<dbReference type="PANTHER" id="PTHR46769">
    <property type="entry name" value="POLYCYSTIC KIDNEY AND HEPATIC DISEASE 1 (AUTOSOMAL RECESSIVE)-LIKE 1"/>
    <property type="match status" value="1"/>
</dbReference>
<dbReference type="OrthoDB" id="1656124at2"/>
<accession>A0A1M7GJV7</accession>
<dbReference type="EMBL" id="FRCR01000002">
    <property type="protein sequence ID" value="SHM16159.1"/>
    <property type="molecule type" value="Genomic_DNA"/>
</dbReference>
<evidence type="ECO:0000259" key="2">
    <source>
        <dbReference type="PROSITE" id="PS50853"/>
    </source>
</evidence>
<dbReference type="PANTHER" id="PTHR46769:SF2">
    <property type="entry name" value="FIBROCYSTIN-L ISOFORM 2 PRECURSOR-RELATED"/>
    <property type="match status" value="1"/>
</dbReference>
<keyword evidence="4" id="KW-1185">Reference proteome</keyword>
<dbReference type="Gene3D" id="2.60.40.10">
    <property type="entry name" value="Immunoglobulins"/>
    <property type="match status" value="22"/>
</dbReference>
<reference evidence="4" key="1">
    <citation type="submission" date="2016-11" db="EMBL/GenBank/DDBJ databases">
        <authorList>
            <person name="Varghese N."/>
            <person name="Submissions S."/>
        </authorList>
    </citation>
    <scope>NUCLEOTIDE SEQUENCE [LARGE SCALE GENOMIC DNA]</scope>
    <source>
        <strain evidence="4">DSM 18802</strain>
    </source>
</reference>
<dbReference type="PROSITE" id="PS50853">
    <property type="entry name" value="FN3"/>
    <property type="match status" value="1"/>
</dbReference>
<name>A0A1M7GJV7_9FIRM</name>
<dbReference type="InterPro" id="IPR003961">
    <property type="entry name" value="FN3_dom"/>
</dbReference>
<dbReference type="CDD" id="cd00603">
    <property type="entry name" value="IPT_PCSR"/>
    <property type="match status" value="1"/>
</dbReference>
<dbReference type="InterPro" id="IPR013783">
    <property type="entry name" value="Ig-like_fold"/>
</dbReference>
<dbReference type="STRING" id="447595.SAMN05660826_00350"/>
<dbReference type="SMART" id="SM00060">
    <property type="entry name" value="FN3"/>
    <property type="match status" value="1"/>
</dbReference>
<keyword evidence="1" id="KW-0732">Signal</keyword>
<dbReference type="SUPFAM" id="SSF49265">
    <property type="entry name" value="Fibronectin type III"/>
    <property type="match status" value="1"/>
</dbReference>
<organism evidence="3 4">
    <name type="scientific">Caldanaerovirga acetigignens</name>
    <dbReference type="NCBI Taxonomy" id="447595"/>
    <lineage>
        <taxon>Bacteria</taxon>
        <taxon>Bacillati</taxon>
        <taxon>Bacillota</taxon>
        <taxon>Clostridia</taxon>
        <taxon>Thermosediminibacterales</taxon>
        <taxon>Thermosediminibacteraceae</taxon>
        <taxon>Caldanaerovirga</taxon>
    </lineage>
</organism>
<evidence type="ECO:0000313" key="4">
    <source>
        <dbReference type="Proteomes" id="UP000184375"/>
    </source>
</evidence>
<sequence length="2291" mass="242052">MLSRRREALSILALISAAVLAALQFFPLTLAFAAVPVINVINPSQGPTAGGYEVTISGQNFAPVGQVEVLFGGVKAQVVSSDGSTIVAIAPPYPEAGTVSITVRNSSGEEAIKTNAFQYIKSSPKIEKVEPLVGTAGTEITITGSGFMKDIDSSHKLNVLIGGTLSTKVTYVSPSIIKAVIPPTFSGYKEIKVENPDGGSDVYFPSDDSQKFFYQKSTPTISSIDPVKGPVNTATTITIKGTNFVPGYYPNTSIPITTVTIGGQPATDVQVIDDKTIVAKTPATISITGPQYVVVTVDGVSAIKQNGFTFISNPKINLLTDSPPGVSPYMGSVLGGYKVTINGSGFMAGAQVKFAGVQAKDIEVRSDSVITVTVPSTTVPGPVSVSVINPDGGSAVLENGFTYTQSTPRINAVSKTLDFTGPAEGSVLGGETIYIKGTDFGADGYPNDVKVYIGNNLATVLWLQKGASEDIMSVKTPPSSTAGLTTLKVVNKDGGSDTANFTYTRSEPRIIGIDVNSATTVSQGNITISGTGFMSGAKVYFGSLEAKDVIVSPDGTWIKATIPEASAQGVVDIKVVNPDQGEAVLRGSFTFLQSCPEIQVIMNIDLKTLIGEEKNTGSTAGGTPIRIIGKDFSNAVQVTIGGKAATNVKVIKESPDRHVIEATAPPNEVGIKQVVVKNPDGSTATGEFQYVVAPTITGVTPDRGSTEGGDIIVISGTGFAQNIRVFLGGAEAEVQEAASTSIKVKTPRNSEGPKDVTVINLSDYGSFVKKSGFTYVLPPSNPIIESIEPTSGSTAGGTEIKVVGVDIRSGARLYIDKSEATVAEIKVELINGEYKSVLKAITPPGTAGEKPVKVVNPDGKEAISPKPFTYKIPEKALSVTSITPNKGSVQGGTAVTVKGANFVKTADILGEDGRTYSRETRLTIGGNPATEVMVKDDLSTLTAVTPGGSVGAQDVIVKVVKVDKQTGEEVEIESQAVLKGGFTYELPKSQPVIEKVVVYNPRTGMEEQPIGPIGGGSIVRIYGEDFIAQLAGKPIEVYFGKNKASMVDVVHSGLIIAITPSSTQVGAVDVKVVNPDGGEAILWGGFVYKSNVMVITSITPNSASVSGMIPATITGANFTVGTKVTIGGEAAYNVNVEDSTKITLIVPPNTPGIKDVVVYNDYGSVTLKGAFQYYVEQSRPRIDSISPEQGSAAGGEPITITGENFMSGARVLIGGKEASGVTVKNPGEINALTPAGYPGLHDVAVVNPDGGTYVLRECFRYISSPMIETVTPSRGPVQGGVFVEIKGKNFESEARVYLVKESSGQAVELENVKVMSESLIKARIPASPDGTTGYADIKVENSDGGSFALKRGFLYKTTSTAPVIHTITPNRGPVQGGTDITIKGVEFEKDALVVIGDSFATGVKVIDSTTITAKTPAGKEGYADVLVINASDGAFAIKPGSFLYTVPRSSPTITAVEPAKGSSEGGTPVTIKGTDFREGITVIIDGIEVPKDDVNLISPTEIRIVTPRAASYGKKDVTVVNEDGGSFTLKGGFEYVPPATIPVISDIDPKYGTIYGGTIVKITGQKFSKGAKVYFGGVESRQVTVDDTGTLATAITPEYTVGSADEMVNGKYQVRVVLVNPDGGLATYGGYFEYTVPETKPRITGIAPSKGPAYGGNLVTIEGLDFRPGLRVFFGTSEAKVEKLEDDHGRTADVEGFVSGIKVTVTVPPGTPGKVDVRVANPDGAIALLKSGYEYLNITGQIHLESIDPTEGAISGGTPFTIKGKGFVNPVKVYFGGEEAVGVVAVSPDTITGRTPSNTPGKKDVVVLNGNGLSAAMRDAFEYKVPAKYPRISQVNPNRGPAYGGITVEIYGENFQNNVKVYIGENQAQVTSVESNKITIILPPGDLGPKDVIVINPDTGLDVLEEGFTYVTYPKIEKVEPQEGPVEGGTEVTITGENFAPNARVFIGGKAAQEVKVLNERTIKAKTPPHSAGYKDVTVINPDGGQATLKDGFYYKPPRTKPDTPEDFTARRVDETAVLLTWSEALNANYYEIYGATSSKGPFKYIDRTASTSYIVTGLEPGTRYYFRVRAANELGFSDYTYADYAITKEGTKEKLIELPADIVVDAKGTYATLTVKDLDYLKKEDYRVVVKSPKGNYQRYTAVLPYGVIQKISSLSFVFDDISLGISPSSLYVPAFSGLSSAEKDDAALVIDVTRAEGAKLDELLKFKEKNMMQLSDLVLVEMSSRVGKKVQKLASFNARLYIEIKSGISYPSAVTSSGLYWYNAEFRKWEISGQYIYRPGWYGVFGKRE</sequence>
<dbReference type="CDD" id="cd00063">
    <property type="entry name" value="FN3"/>
    <property type="match status" value="1"/>
</dbReference>
<dbReference type="RefSeq" id="WP_073253762.1">
    <property type="nucleotide sequence ID" value="NZ_FRCR01000002.1"/>
</dbReference>
<evidence type="ECO:0000256" key="1">
    <source>
        <dbReference type="ARBA" id="ARBA00022729"/>
    </source>
</evidence>
<dbReference type="Pfam" id="PF01833">
    <property type="entry name" value="TIG"/>
    <property type="match status" value="20"/>
</dbReference>
<proteinExistence type="predicted"/>
<protein>
    <submittedName>
        <fullName evidence="3">IPT/TIG domain-containing protein</fullName>
    </submittedName>
</protein>
<dbReference type="CDD" id="cd00102">
    <property type="entry name" value="IPT"/>
    <property type="match status" value="19"/>
</dbReference>
<dbReference type="InterPro" id="IPR014756">
    <property type="entry name" value="Ig_E-set"/>
</dbReference>
<dbReference type="InterPro" id="IPR052387">
    <property type="entry name" value="Fibrocystin"/>
</dbReference>
<dbReference type="SUPFAM" id="SSF81296">
    <property type="entry name" value="E set domains"/>
    <property type="match status" value="21"/>
</dbReference>
<dbReference type="InterPro" id="IPR002909">
    <property type="entry name" value="IPT_dom"/>
</dbReference>
<dbReference type="Pfam" id="PF00041">
    <property type="entry name" value="fn3"/>
    <property type="match status" value="1"/>
</dbReference>